<evidence type="ECO:0000259" key="24">
    <source>
        <dbReference type="Pfam" id="PF04567"/>
    </source>
</evidence>
<dbReference type="STRING" id="3088.A0A383W9T2"/>
<dbReference type="GO" id="GO:0003677">
    <property type="term" value="F:DNA binding"/>
    <property type="evidence" value="ECO:0007669"/>
    <property type="project" value="InterPro"/>
</dbReference>
<dbReference type="InterPro" id="IPR032710">
    <property type="entry name" value="NTF2-like_dom_sf"/>
</dbReference>
<dbReference type="Gene3D" id="2.40.50.150">
    <property type="match status" value="1"/>
</dbReference>
<dbReference type="PANTHER" id="PTHR20856">
    <property type="entry name" value="DNA-DIRECTED RNA POLYMERASE I SUBUNIT 2"/>
    <property type="match status" value="1"/>
</dbReference>
<dbReference type="Gene3D" id="3.90.1070.20">
    <property type="match status" value="1"/>
</dbReference>
<dbReference type="GO" id="GO:0000428">
    <property type="term" value="C:DNA-directed RNA polymerase complex"/>
    <property type="evidence" value="ECO:0007669"/>
    <property type="project" value="UniProtKB-KW"/>
</dbReference>
<keyword evidence="7" id="KW-0934">Plastid</keyword>
<feature type="domain" description="RNA polymerase Rpb2" evidence="24">
    <location>
        <begin position="705"/>
        <end position="734"/>
    </location>
</feature>
<dbReference type="InterPro" id="IPR007120">
    <property type="entry name" value="DNA-dir_RNAP_su2_dom"/>
</dbReference>
<dbReference type="Pfam" id="PF04565">
    <property type="entry name" value="RNA_pol_Rpb2_3"/>
    <property type="match status" value="1"/>
</dbReference>
<dbReference type="NCBIfam" id="NF007175">
    <property type="entry name" value="PRK09606.1"/>
    <property type="match status" value="1"/>
</dbReference>
<reference evidence="25 26" key="1">
    <citation type="submission" date="2016-10" db="EMBL/GenBank/DDBJ databases">
        <authorList>
            <person name="Cai Z."/>
        </authorList>
    </citation>
    <scope>NUCLEOTIDE SEQUENCE [LARGE SCALE GENOMIC DNA]</scope>
</reference>
<dbReference type="InterPro" id="IPR014724">
    <property type="entry name" value="RNA_pol_RPB2_OB-fold"/>
</dbReference>
<evidence type="ECO:0000259" key="20">
    <source>
        <dbReference type="Pfam" id="PF04561"/>
    </source>
</evidence>
<evidence type="ECO:0000256" key="2">
    <source>
        <dbReference type="ARBA" id="ARBA00004123"/>
    </source>
</evidence>
<feature type="domain" description="RNA polymerase Rpb2" evidence="23">
    <location>
        <begin position="578"/>
        <end position="636"/>
    </location>
</feature>
<dbReference type="GO" id="GO:0005634">
    <property type="term" value="C:nucleus"/>
    <property type="evidence" value="ECO:0007669"/>
    <property type="project" value="UniProtKB-SubCell"/>
</dbReference>
<organism evidence="25 26">
    <name type="scientific">Tetradesmus obliquus</name>
    <name type="common">Green alga</name>
    <name type="synonym">Acutodesmus obliquus</name>
    <dbReference type="NCBI Taxonomy" id="3088"/>
    <lineage>
        <taxon>Eukaryota</taxon>
        <taxon>Viridiplantae</taxon>
        <taxon>Chlorophyta</taxon>
        <taxon>core chlorophytes</taxon>
        <taxon>Chlorophyceae</taxon>
        <taxon>CS clade</taxon>
        <taxon>Sphaeropleales</taxon>
        <taxon>Scenedesmaceae</taxon>
        <taxon>Tetradesmus</taxon>
    </lineage>
</organism>
<dbReference type="InterPro" id="IPR007121">
    <property type="entry name" value="RNA_pol_bsu_CS"/>
</dbReference>
<keyword evidence="6" id="KW-0150">Chloroplast</keyword>
<feature type="domain" description="RNA polymerase Rpb2" evidence="19">
    <location>
        <begin position="1131"/>
        <end position="1221"/>
    </location>
</feature>
<evidence type="ECO:0000256" key="3">
    <source>
        <dbReference type="ARBA" id="ARBA00004229"/>
    </source>
</evidence>
<dbReference type="Gene3D" id="2.40.270.10">
    <property type="entry name" value="DNA-directed RNA polymerase, subunit 2, domain 6"/>
    <property type="match status" value="1"/>
</dbReference>
<dbReference type="Pfam" id="PF04567">
    <property type="entry name" value="RNA_pol_Rpb2_5"/>
    <property type="match status" value="1"/>
</dbReference>
<evidence type="ECO:0000256" key="9">
    <source>
        <dbReference type="ARBA" id="ARBA00022695"/>
    </source>
</evidence>
<keyword evidence="9 17" id="KW-0548">Nucleotidyltransferase</keyword>
<dbReference type="CDD" id="cd00653">
    <property type="entry name" value="RNA_pol_B_RPB2"/>
    <property type="match status" value="1"/>
</dbReference>
<dbReference type="FunFam" id="3.90.1100.10:FF:000009">
    <property type="entry name" value="DNA-directed RNA polymerase subunit beta"/>
    <property type="match status" value="1"/>
</dbReference>
<dbReference type="FunFam" id="2.40.270.10:FF:000006">
    <property type="entry name" value="DNA-directed RNA polymerase subunit beta"/>
    <property type="match status" value="1"/>
</dbReference>
<dbReference type="GO" id="GO:0003899">
    <property type="term" value="F:DNA-directed RNA polymerase activity"/>
    <property type="evidence" value="ECO:0007669"/>
    <property type="project" value="UniProtKB-EC"/>
</dbReference>
<keyword evidence="26" id="KW-1185">Reference proteome</keyword>
<comment type="function">
    <text evidence="1 17">DNA-dependent RNA polymerase catalyzes the transcription of DNA into RNA using the four ribonucleoside triphosphates as substrates.</text>
</comment>
<dbReference type="Pfam" id="PF04566">
    <property type="entry name" value="RNA_pol_Rpb2_4"/>
    <property type="match status" value="1"/>
</dbReference>
<evidence type="ECO:0000256" key="13">
    <source>
        <dbReference type="ARBA" id="ARBA00023242"/>
    </source>
</evidence>
<evidence type="ECO:0000256" key="1">
    <source>
        <dbReference type="ARBA" id="ARBA00004026"/>
    </source>
</evidence>
<evidence type="ECO:0000256" key="12">
    <source>
        <dbReference type="ARBA" id="ARBA00023163"/>
    </source>
</evidence>
<protein>
    <recommendedName>
        <fullName evidence="17">DNA-directed RNA polymerase subunit beta</fullName>
        <ecNumber evidence="17">2.7.7.6</ecNumber>
    </recommendedName>
</protein>
<dbReference type="InterPro" id="IPR037034">
    <property type="entry name" value="RNA_pol_Rpb2_2_sf"/>
</dbReference>
<evidence type="ECO:0000259" key="22">
    <source>
        <dbReference type="Pfam" id="PF04565"/>
    </source>
</evidence>
<evidence type="ECO:0000259" key="23">
    <source>
        <dbReference type="Pfam" id="PF04566"/>
    </source>
</evidence>
<dbReference type="SUPFAM" id="SSF64484">
    <property type="entry name" value="beta and beta-prime subunits of DNA dependent RNA-polymerase"/>
    <property type="match status" value="1"/>
</dbReference>
<dbReference type="Pfam" id="PF04561">
    <property type="entry name" value="RNA_pol_Rpb2_2"/>
    <property type="match status" value="1"/>
</dbReference>
<dbReference type="InterPro" id="IPR007646">
    <property type="entry name" value="RNA_pol_Rpb2_4"/>
</dbReference>
<gene>
    <name evidence="25" type="ORF">BQ4739_LOCUS14672</name>
</gene>
<evidence type="ECO:0000256" key="10">
    <source>
        <dbReference type="ARBA" id="ARBA00022723"/>
    </source>
</evidence>
<keyword evidence="13" id="KW-0539">Nucleus</keyword>
<proteinExistence type="inferred from homology"/>
<dbReference type="InterPro" id="IPR007644">
    <property type="entry name" value="RNA_pol_bsu_protrusion"/>
</dbReference>
<dbReference type="Gene3D" id="3.90.1110.10">
    <property type="entry name" value="RNA polymerase Rpb2, domain 2"/>
    <property type="match status" value="1"/>
</dbReference>
<evidence type="ECO:0000259" key="19">
    <source>
        <dbReference type="Pfam" id="PF04560"/>
    </source>
</evidence>
<dbReference type="FunFam" id="2.40.270.10:FF:000011">
    <property type="entry name" value="DNA-directed RNA polymerase subunit beta"/>
    <property type="match status" value="1"/>
</dbReference>
<dbReference type="Gene3D" id="3.90.1800.10">
    <property type="entry name" value="RNA polymerase alpha subunit dimerisation domain"/>
    <property type="match status" value="1"/>
</dbReference>
<dbReference type="GO" id="GO:0046872">
    <property type="term" value="F:metal ion binding"/>
    <property type="evidence" value="ECO:0007669"/>
    <property type="project" value="UniProtKB-KW"/>
</dbReference>
<dbReference type="FunFam" id="3.90.1100.10:FF:000021">
    <property type="entry name" value="DNA-directed RNA polymerase subunit beta"/>
    <property type="match status" value="1"/>
</dbReference>
<dbReference type="InterPro" id="IPR007642">
    <property type="entry name" value="RNA_pol_Rpb2_2"/>
</dbReference>
<comment type="catalytic activity">
    <reaction evidence="15 17">
        <text>RNA(n) + a ribonucleoside 5'-triphosphate = RNA(n+1) + diphosphate</text>
        <dbReference type="Rhea" id="RHEA:21248"/>
        <dbReference type="Rhea" id="RHEA-COMP:14527"/>
        <dbReference type="Rhea" id="RHEA-COMP:17342"/>
        <dbReference type="ChEBI" id="CHEBI:33019"/>
        <dbReference type="ChEBI" id="CHEBI:61557"/>
        <dbReference type="ChEBI" id="CHEBI:140395"/>
        <dbReference type="EC" id="2.7.7.6"/>
    </reaction>
</comment>
<sequence>MGVQDAKQQQLQQQKHKLAGLLDPMDVETSLPLDADGVAELLSGDPSLLTAPIKTVQDKFKLLPAFLKIRGLVKQHIDSFNYLINHDIKKIVKANERVTCDTDPNFYLKYTNIHIGPPCLEEEYRQEEITPQQCRLRDITYAAPIYVDIEYTRGREIVTRKGPGQAVRIGRMPLMLRCDRCLLHNKSEPELYKLGECPLDPGGYFIVRGTEKVILIQEQLSKNRIIIDTDQHGEVVASVTSSTHERKSKTNIAAKNGRIYLKHNAFADDLNIIAVLKAMGAESDQEVVDLIGPDEALASLLMPSLQECKALGVFSQLQALEYLGGKLTQRGNRAFERRRKSKVDEARDVLAHVVLCHVPVVRYNFAAKVLYAAVMVRRLMYAQLDPSFIDDRDYYGNKRLELAGGLMSLLFEDLFKRLNGELKRQADASLAKANRASQFDIAKCIRADTITYGLESAISSGNWNIKRFRMDRKGVTQVLSRLSFIAALGMMTRMSSQFEKTRKVSGPRALHPSQWGMVCPADTPEGESCGLVKNLALMTHVTTDEEEGPVARLAFLLGVEPVGLLSGAELHSKSAALVFLNGSILGLHRRPKKFVRAMRDLRRAGHMGAFVHLHLAGDACHISCDGGRVCRPLIICDRGVPRVTNAHIGKLKAGEWGFEDFLKRGEGFVAASRVFVWFGSEAVLCRAGCVITKHIGKLRAGEWGFEDFLKRGLIEYLDVNEESVALIAMYESQCHAGISHLEIEPFTIMGVVSGLIPFPHHNQSPRNTYQCAMGKQAMGNVAFNQGSRLDTLLYLLVYPQRPLLTTRTIELVGFDRLGAGQNATVAVMSFTGYDIEDAIVMNRASLDRGFGRCIVIKKSQAVLRKYANRTQDRVVAPAPGPTGRMADKLKGLDGDGLVAPGTILNSGDVTINMQRPLNTRDQVSLVSKESNYRPCPVSWKGPLHEKCIVDKVQVTTNEEQQTVIKVMVRHTRRPELGDKFSSRHGQKGVVGNIVRQEDFPFTERGLCPDLIMNPHGFPSRMTVGKMIELLGSKAGVLSGRFHYGTAFGEPSGLADTVEAMSNVLVDKGFSYCGKDFLTSGITGEPLEAYIFMGPVYYQKLKHMVLDKMHARAKGPRVVLTRQPTEGRSRDGGLRLGEMERDCLIAYGASMLLLERLMISSDEFTVHVDTKSGLLGWWDGNRGCAVSPVDRSSEHMASIKIPYACKLLFQELQSMNIVPRLKLADIWLQPAAALALPQQELEEIRQAIEKDFSEGQYYVTGNLTSSLYDPDCTFKDPTTNVKGVKKYTTAVAALFVPTVSRADLISSNVAGPNSIALRWRLEGKLKIGDLPIKPYTGSTLYTVDEASGLISRHEEEWDITAVDAFVSTLFPGLNYGAPPAPPVK</sequence>
<evidence type="ECO:0000256" key="14">
    <source>
        <dbReference type="ARBA" id="ARBA00026088"/>
    </source>
</evidence>
<dbReference type="InterPro" id="IPR015712">
    <property type="entry name" value="DNA-dir_RNA_pol_su2"/>
</dbReference>
<dbReference type="GO" id="GO:0009507">
    <property type="term" value="C:chloroplast"/>
    <property type="evidence" value="ECO:0007669"/>
    <property type="project" value="UniProtKB-SubCell"/>
</dbReference>
<evidence type="ECO:0000256" key="6">
    <source>
        <dbReference type="ARBA" id="ARBA00022528"/>
    </source>
</evidence>
<dbReference type="InterPro" id="IPR007641">
    <property type="entry name" value="RNA_pol_Rpb2_7"/>
</dbReference>
<dbReference type="GO" id="GO:0032549">
    <property type="term" value="F:ribonucleoside binding"/>
    <property type="evidence" value="ECO:0007669"/>
    <property type="project" value="InterPro"/>
</dbReference>
<keyword evidence="5 17" id="KW-0240">DNA-directed RNA polymerase</keyword>
<feature type="domain" description="DNA-directed RNA polymerase subunit 2 hybrid-binding" evidence="18">
    <location>
        <begin position="753"/>
        <end position="1129"/>
    </location>
</feature>
<evidence type="ECO:0000256" key="15">
    <source>
        <dbReference type="ARBA" id="ARBA00048552"/>
    </source>
</evidence>
<comment type="subcellular location">
    <subcellularLocation>
        <location evidence="2">Nucleus</location>
    </subcellularLocation>
    <subcellularLocation>
        <location evidence="3">Plastid</location>
        <location evidence="3">Chloroplast</location>
    </subcellularLocation>
</comment>
<dbReference type="InterPro" id="IPR007647">
    <property type="entry name" value="RNA_pol_Rpb2_5"/>
</dbReference>
<keyword evidence="12 17" id="KW-0804">Transcription</keyword>
<evidence type="ECO:0000256" key="4">
    <source>
        <dbReference type="ARBA" id="ARBA00006835"/>
    </source>
</evidence>
<dbReference type="GO" id="GO:0006351">
    <property type="term" value="P:DNA-templated transcription"/>
    <property type="evidence" value="ECO:0007669"/>
    <property type="project" value="InterPro"/>
</dbReference>
<accession>A0A383W9T2</accession>
<evidence type="ECO:0000313" key="25">
    <source>
        <dbReference type="EMBL" id="SZX74398.1"/>
    </source>
</evidence>
<dbReference type="PROSITE" id="PS01166">
    <property type="entry name" value="RNA_POL_BETA"/>
    <property type="match status" value="1"/>
</dbReference>
<feature type="domain" description="RNA polymerase Rpb2" evidence="22">
    <location>
        <begin position="477"/>
        <end position="541"/>
    </location>
</feature>
<dbReference type="Proteomes" id="UP000256970">
    <property type="component" value="Unassembled WGS sequence"/>
</dbReference>
<dbReference type="InterPro" id="IPR037033">
    <property type="entry name" value="DNA-dir_RNAP_su2_hyb_sf"/>
</dbReference>
<dbReference type="Pfam" id="PF04560">
    <property type="entry name" value="RNA_pol_Rpb2_7"/>
    <property type="match status" value="1"/>
</dbReference>
<keyword evidence="10" id="KW-0479">Metal-binding</keyword>
<evidence type="ECO:0000256" key="17">
    <source>
        <dbReference type="RuleBase" id="RU363031"/>
    </source>
</evidence>
<dbReference type="FunFam" id="3.90.1800.10:FF:000002">
    <property type="entry name" value="DNA-directed RNA polymerase subunit beta"/>
    <property type="match status" value="1"/>
</dbReference>
<evidence type="ECO:0000256" key="5">
    <source>
        <dbReference type="ARBA" id="ARBA00022478"/>
    </source>
</evidence>
<dbReference type="Pfam" id="PF00562">
    <property type="entry name" value="RNA_pol_Rpb2_6"/>
    <property type="match status" value="1"/>
</dbReference>
<keyword evidence="11" id="KW-0862">Zinc</keyword>
<evidence type="ECO:0000256" key="8">
    <source>
        <dbReference type="ARBA" id="ARBA00022679"/>
    </source>
</evidence>
<dbReference type="InterPro" id="IPR018790">
    <property type="entry name" value="DUF2358"/>
</dbReference>
<dbReference type="FunFam" id="3.90.1110.10:FF:000006">
    <property type="entry name" value="DNA-directed RNA polymerase subunit beta"/>
    <property type="match status" value="1"/>
</dbReference>
<evidence type="ECO:0000313" key="26">
    <source>
        <dbReference type="Proteomes" id="UP000256970"/>
    </source>
</evidence>
<feature type="domain" description="RNA polymerase beta subunit protrusion" evidence="21">
    <location>
        <begin position="71"/>
        <end position="451"/>
    </location>
</feature>
<comment type="similarity">
    <text evidence="4 16">Belongs to the RNA polymerase beta chain family.</text>
</comment>
<feature type="domain" description="RNA polymerase Rpb2" evidence="20">
    <location>
        <begin position="222"/>
        <end position="401"/>
    </location>
</feature>
<evidence type="ECO:0000256" key="16">
    <source>
        <dbReference type="RuleBase" id="RU000434"/>
    </source>
</evidence>
<dbReference type="Gene3D" id="3.90.1100.10">
    <property type="match status" value="1"/>
</dbReference>
<comment type="subunit">
    <text evidence="14">In plastids the minimal PEP RNA polymerase catalytic core is composed of four subunits: alpha, beta, beta', and beta''. When a (nuclear-encoded) sigma factor is associated with the core the holoenzyme is formed, which can initiate transcription.</text>
</comment>
<dbReference type="SUPFAM" id="SSF54427">
    <property type="entry name" value="NTF2-like"/>
    <property type="match status" value="1"/>
</dbReference>
<evidence type="ECO:0000259" key="21">
    <source>
        <dbReference type="Pfam" id="PF04563"/>
    </source>
</evidence>
<dbReference type="EC" id="2.7.7.6" evidence="17"/>
<dbReference type="EMBL" id="FNXT01001214">
    <property type="protein sequence ID" value="SZX74398.1"/>
    <property type="molecule type" value="Genomic_DNA"/>
</dbReference>
<evidence type="ECO:0000256" key="7">
    <source>
        <dbReference type="ARBA" id="ARBA00022640"/>
    </source>
</evidence>
<dbReference type="InterPro" id="IPR007645">
    <property type="entry name" value="RNA_pol_Rpb2_3"/>
</dbReference>
<dbReference type="Pfam" id="PF04563">
    <property type="entry name" value="RNA_pol_Rpb2_1"/>
    <property type="match status" value="1"/>
</dbReference>
<name>A0A383W9T2_TETOB</name>
<keyword evidence="8 17" id="KW-0808">Transferase</keyword>
<dbReference type="Pfam" id="PF10184">
    <property type="entry name" value="DUF2358"/>
    <property type="match status" value="1"/>
</dbReference>
<evidence type="ECO:0000256" key="11">
    <source>
        <dbReference type="ARBA" id="ARBA00022833"/>
    </source>
</evidence>
<evidence type="ECO:0000259" key="18">
    <source>
        <dbReference type="Pfam" id="PF00562"/>
    </source>
</evidence>